<feature type="transmembrane region" description="Helical" evidence="1">
    <location>
        <begin position="206"/>
        <end position="231"/>
    </location>
</feature>
<dbReference type="Proteomes" id="UP000423756">
    <property type="component" value="Unassembled WGS sequence"/>
</dbReference>
<evidence type="ECO:0000313" key="2">
    <source>
        <dbReference type="EMBL" id="KAB0482470.1"/>
    </source>
</evidence>
<proteinExistence type="predicted"/>
<keyword evidence="1" id="KW-0472">Membrane</keyword>
<name>A0A7V7NX48_9VIBR</name>
<dbReference type="GeneID" id="77344705"/>
<dbReference type="EMBL" id="VZPX01000004">
    <property type="protein sequence ID" value="KAB0482470.1"/>
    <property type="molecule type" value="Genomic_DNA"/>
</dbReference>
<keyword evidence="1" id="KW-0812">Transmembrane</keyword>
<gene>
    <name evidence="2" type="ORF">F7Q91_03410</name>
</gene>
<feature type="transmembrane region" description="Helical" evidence="1">
    <location>
        <begin position="243"/>
        <end position="265"/>
    </location>
</feature>
<organism evidence="2 3">
    <name type="scientific">Vibrio chagasii</name>
    <dbReference type="NCBI Taxonomy" id="170679"/>
    <lineage>
        <taxon>Bacteria</taxon>
        <taxon>Pseudomonadati</taxon>
        <taxon>Pseudomonadota</taxon>
        <taxon>Gammaproteobacteria</taxon>
        <taxon>Vibrionales</taxon>
        <taxon>Vibrionaceae</taxon>
        <taxon>Vibrio</taxon>
    </lineage>
</organism>
<dbReference type="AlphaFoldDB" id="A0A7V7NX48"/>
<sequence>MFKVRFWYEWTPVFKSERVMELIYSDYKLPEQGIKKAIENHRSFNPYGLLPKHIEYSKGNARYLEKHGYRLPSKNESDFRISSLIKIEDKAYGTSLITNSKQQSDFGGKGSITETPLVPINMDQVKLIPRINGGYDIETIKNPDLDSDDEPMSYMGIVNSTPEYMKLSLFRPTPKHFDLVEFDHVVKAGFDLTNEQVDKKGAQLQICGWVTLIFLMMFSYFTVVAGFKFVIATAVTNQFEYSYLLSSLYLFVLSTLSGVIYLSYVHLYWQYCRNRFGSLYCYFKDVSKNPIRLLPIPFTDPMLEVNNV</sequence>
<comment type="caution">
    <text evidence="2">The sequence shown here is derived from an EMBL/GenBank/DDBJ whole genome shotgun (WGS) entry which is preliminary data.</text>
</comment>
<protein>
    <submittedName>
        <fullName evidence="2">Uncharacterized protein</fullName>
    </submittedName>
</protein>
<evidence type="ECO:0000313" key="3">
    <source>
        <dbReference type="Proteomes" id="UP000423756"/>
    </source>
</evidence>
<accession>A0A7V7NX48</accession>
<reference evidence="2 3" key="1">
    <citation type="submission" date="2019-09" db="EMBL/GenBank/DDBJ databases">
        <title>Draft genome sequences of 48 bacterial type strains from the CCUG.</title>
        <authorList>
            <person name="Tunovic T."/>
            <person name="Pineiro-Iglesias B."/>
            <person name="Unosson C."/>
            <person name="Inganas E."/>
            <person name="Ohlen M."/>
            <person name="Cardew S."/>
            <person name="Jensie-Markopoulos S."/>
            <person name="Salva-Serra F."/>
            <person name="Jaen-Luchoro D."/>
            <person name="Karlsson R."/>
            <person name="Svensson-Stadler L."/>
            <person name="Chun J."/>
            <person name="Moore E."/>
        </authorList>
    </citation>
    <scope>NUCLEOTIDE SEQUENCE [LARGE SCALE GENOMIC DNA]</scope>
    <source>
        <strain evidence="2 3">CCUG 48643</strain>
    </source>
</reference>
<dbReference type="RefSeq" id="WP_137406553.1">
    <property type="nucleotide sequence ID" value="NZ_AP025467.1"/>
</dbReference>
<keyword evidence="1" id="KW-1133">Transmembrane helix</keyword>
<evidence type="ECO:0000256" key="1">
    <source>
        <dbReference type="SAM" id="Phobius"/>
    </source>
</evidence>